<gene>
    <name evidence="1" type="ORF">METSCH_A08810</name>
</gene>
<organism evidence="1 2">
    <name type="scientific">Metschnikowia aff. pulcherrima</name>
    <dbReference type="NCBI Taxonomy" id="2163413"/>
    <lineage>
        <taxon>Eukaryota</taxon>
        <taxon>Fungi</taxon>
        <taxon>Dikarya</taxon>
        <taxon>Ascomycota</taxon>
        <taxon>Saccharomycotina</taxon>
        <taxon>Pichiomycetes</taxon>
        <taxon>Metschnikowiaceae</taxon>
        <taxon>Metschnikowia</taxon>
    </lineage>
</organism>
<accession>A0A4P6XKZ7</accession>
<protein>
    <submittedName>
        <fullName evidence="1">Uncharacterized protein</fullName>
    </submittedName>
</protein>
<sequence>MLAHGIKNEQNVQDSPFKAHKNFMLQQRVLEAVIKCWKGEHGETIFAIVELAKNMESQMPSSLRNLIERPTQLLYHLYLGFPETGECIISHWKDKRKWRDIFLPETVLIFAREVWPMLPVSAKPRFNPDMVMDALLKIRFDAMVMELGHEDDFYDVSTYQDSMKVAAGIKKSTKAAFRPHDYRGQNVSDLFFYRMLRQLAKHREVCPNCLSQHKLLACDEVLENPWENLAAYTHGNFQEATNKNRDSRQLGYWRWITASLRK</sequence>
<evidence type="ECO:0000313" key="1">
    <source>
        <dbReference type="EMBL" id="QBM86244.1"/>
    </source>
</evidence>
<name>A0A4P6XKZ7_9ASCO</name>
<dbReference type="Proteomes" id="UP000292447">
    <property type="component" value="Chromosome I"/>
</dbReference>
<evidence type="ECO:0000313" key="2">
    <source>
        <dbReference type="Proteomes" id="UP000292447"/>
    </source>
</evidence>
<proteinExistence type="predicted"/>
<reference evidence="2" key="1">
    <citation type="submission" date="2019-03" db="EMBL/GenBank/DDBJ databases">
        <title>Snf2 controls pulcherriminic acid biosynthesis and connects pigmentation and antifungal activity of the yeast Metschnikowia pulcherrima.</title>
        <authorList>
            <person name="Gore-Lloyd D."/>
            <person name="Sumann I."/>
            <person name="Brachmann A.O."/>
            <person name="Schneeberger K."/>
            <person name="Ortiz-Merino R.A."/>
            <person name="Moreno-Beltran M."/>
            <person name="Schlaefli M."/>
            <person name="Kirner P."/>
            <person name="Santos Kron A."/>
            <person name="Wolfe K.H."/>
            <person name="Piel J."/>
            <person name="Ahrens C.H."/>
            <person name="Henk D."/>
            <person name="Freimoser F.M."/>
        </authorList>
    </citation>
    <scope>NUCLEOTIDE SEQUENCE [LARGE SCALE GENOMIC DNA]</scope>
    <source>
        <strain evidence="2">APC 1.2</strain>
    </source>
</reference>
<keyword evidence="2" id="KW-1185">Reference proteome</keyword>
<dbReference type="EMBL" id="CP034456">
    <property type="protein sequence ID" value="QBM86244.1"/>
    <property type="molecule type" value="Genomic_DNA"/>
</dbReference>
<dbReference type="AlphaFoldDB" id="A0A4P6XKZ7"/>